<dbReference type="InterPro" id="IPR035983">
    <property type="entry name" value="Hect_E3_ubiquitin_ligase"/>
</dbReference>
<dbReference type="SUPFAM" id="SSF56204">
    <property type="entry name" value="Hect, E3 ligase catalytic domain"/>
    <property type="match status" value="1"/>
</dbReference>
<evidence type="ECO:0000313" key="10">
    <source>
        <dbReference type="Proteomes" id="UP001642483"/>
    </source>
</evidence>
<dbReference type="Gene3D" id="3.30.2160.10">
    <property type="entry name" value="Hect, E3 ligase catalytic domain"/>
    <property type="match status" value="1"/>
</dbReference>
<dbReference type="InterPro" id="IPR058738">
    <property type="entry name" value="PH-like_AREL1"/>
</dbReference>
<dbReference type="InterPro" id="IPR050409">
    <property type="entry name" value="E3_ubiq-protein_ligase"/>
</dbReference>
<dbReference type="InterPro" id="IPR000569">
    <property type="entry name" value="HECT_dom"/>
</dbReference>
<evidence type="ECO:0000256" key="1">
    <source>
        <dbReference type="ARBA" id="ARBA00000885"/>
    </source>
</evidence>
<evidence type="ECO:0000256" key="2">
    <source>
        <dbReference type="ARBA" id="ARBA00004906"/>
    </source>
</evidence>
<comment type="pathway">
    <text evidence="2">Protein modification; protein ubiquitination.</text>
</comment>
<feature type="repeat" description="Filamin" evidence="6">
    <location>
        <begin position="45"/>
        <end position="155"/>
    </location>
</feature>
<organism evidence="9 10">
    <name type="scientific">Clavelina lepadiformis</name>
    <name type="common">Light-bulb sea squirt</name>
    <name type="synonym">Ascidia lepadiformis</name>
    <dbReference type="NCBI Taxonomy" id="159417"/>
    <lineage>
        <taxon>Eukaryota</taxon>
        <taxon>Metazoa</taxon>
        <taxon>Chordata</taxon>
        <taxon>Tunicata</taxon>
        <taxon>Ascidiacea</taxon>
        <taxon>Aplousobranchia</taxon>
        <taxon>Clavelinidae</taxon>
        <taxon>Clavelina</taxon>
    </lineage>
</organism>
<comment type="caution">
    <text evidence="9">The sequence shown here is derived from an EMBL/GenBank/DDBJ whole genome shotgun (WGS) entry which is preliminary data.</text>
</comment>
<comment type="catalytic activity">
    <reaction evidence="1">
        <text>S-ubiquitinyl-[E2 ubiquitin-conjugating enzyme]-L-cysteine + [acceptor protein]-L-lysine = [E2 ubiquitin-conjugating enzyme]-L-cysteine + N(6)-ubiquitinyl-[acceptor protein]-L-lysine.</text>
        <dbReference type="EC" id="2.3.2.26"/>
    </reaction>
</comment>
<evidence type="ECO:0000259" key="8">
    <source>
        <dbReference type="PROSITE" id="PS50237"/>
    </source>
</evidence>
<name>A0ABP0FCJ1_CLALP</name>
<dbReference type="EMBL" id="CAWYQH010000046">
    <property type="protein sequence ID" value="CAK8677423.1"/>
    <property type="molecule type" value="Genomic_DNA"/>
</dbReference>
<reference evidence="9 10" key="1">
    <citation type="submission" date="2024-02" db="EMBL/GenBank/DDBJ databases">
        <authorList>
            <person name="Daric V."/>
            <person name="Darras S."/>
        </authorList>
    </citation>
    <scope>NUCLEOTIDE SEQUENCE [LARGE SCALE GENOMIC DNA]</scope>
</reference>
<dbReference type="PROSITE" id="PS50194">
    <property type="entry name" value="FILAMIN_REPEAT"/>
    <property type="match status" value="1"/>
</dbReference>
<feature type="active site" description="Glycyl thioester intermediate" evidence="7">
    <location>
        <position position="800"/>
    </location>
</feature>
<feature type="domain" description="HECT" evidence="8">
    <location>
        <begin position="487"/>
        <end position="833"/>
    </location>
</feature>
<dbReference type="InterPro" id="IPR014756">
    <property type="entry name" value="Ig_E-set"/>
</dbReference>
<protein>
    <recommendedName>
        <fullName evidence="3">HECT-type E3 ubiquitin transferase</fullName>
        <ecNumber evidence="3">2.3.2.26</ecNumber>
    </recommendedName>
</protein>
<dbReference type="SMART" id="SM00119">
    <property type="entry name" value="HECTc"/>
    <property type="match status" value="1"/>
</dbReference>
<gene>
    <name evidence="9" type="ORF">CVLEPA_LOCUS6805</name>
</gene>
<dbReference type="Proteomes" id="UP001642483">
    <property type="component" value="Unassembled WGS sequence"/>
</dbReference>
<dbReference type="PANTHER" id="PTHR11254:SF340">
    <property type="entry name" value="APOPTOSIS-RESISTANT E3 UBIQUITIN PROTEIN LIGASE 1"/>
    <property type="match status" value="1"/>
</dbReference>
<dbReference type="Gene3D" id="3.30.2410.10">
    <property type="entry name" value="Hect, E3 ligase catalytic domain"/>
    <property type="match status" value="1"/>
</dbReference>
<dbReference type="SUPFAM" id="SSF81296">
    <property type="entry name" value="E set domains"/>
    <property type="match status" value="1"/>
</dbReference>
<dbReference type="CDD" id="cd00078">
    <property type="entry name" value="HECTc"/>
    <property type="match status" value="1"/>
</dbReference>
<proteinExistence type="predicted"/>
<evidence type="ECO:0000256" key="6">
    <source>
        <dbReference type="PROSITE-ProRule" id="PRU00087"/>
    </source>
</evidence>
<dbReference type="Pfam" id="PF00632">
    <property type="entry name" value="HECT"/>
    <property type="match status" value="1"/>
</dbReference>
<dbReference type="Pfam" id="PF25916">
    <property type="entry name" value="AREL1_PH-like"/>
    <property type="match status" value="1"/>
</dbReference>
<dbReference type="Pfam" id="PF00630">
    <property type="entry name" value="Filamin"/>
    <property type="match status" value="1"/>
</dbReference>
<accession>A0ABP0FCJ1</accession>
<keyword evidence="5 7" id="KW-0833">Ubl conjugation pathway</keyword>
<dbReference type="InterPro" id="IPR013783">
    <property type="entry name" value="Ig-like_fold"/>
</dbReference>
<evidence type="ECO:0000313" key="9">
    <source>
        <dbReference type="EMBL" id="CAK8677423.1"/>
    </source>
</evidence>
<sequence>MAGLAFVATVCASIVIFHWLRSLSQRVVTNANTRAGGDVVRYFRGDFLDLSKSVVEWLWSEPIEVGRTVSFITRFYYNNGAPFAVSESTNINVEITSPCGMEVVSVVEYIDPKALRDHVGNEIKVTFTVRKSGVHQISIEKNAEPIMKSPFSKIFIPGPLSPAHTILARTTHAALSVITLTEECNHRIMIDARDEYDNKCVSRLNRFDYEEKFKLNVREASDHDVYPPFTWEIKPDHKAQNLLLDLVVYVSGCFKASLTYEGEEIQNGNFDILVLNYSESKEAEGNVGKENLNVWFECRLLSEEDYSNDDSDEPSTSARVSRMHSMGDMFVYPSIKQASSRSKSVGMSHKKLRKVYCYITPKQLIIKEYYFKIFPKRLCTFKVSPATKMLCGDVSEICDLPTIIIDDGFQPRVILSCSRRNVLAATFVGILHHNMGQSQSFEAKVNHFNAQLREHHKLDRGSRKKIELKIDRDDLLHSSFKATKHLSTYDWCQQFIIHFKNENGLDWGGLNREWLFLLCKTIFGRGSEESDGTATESSMFRTMKDDPQALVLPNCASGYKAKYFEFAGKIVGKCLLESAIGGENARQVAGRFARSFLAQMIGLPVTYMYFESDDPDLYMTKVEYVIDNDVTDMELTFSEEVYTAGGALEMTIDLVPHGSKVLVTNSNKHKYLNRVAQYRLSDSIKDEVESFIKGLTSLVPDNLLSVFDENELELVMCGVTKISVDDLKENSTTNGPRFGPTCNWFWAAVTSFSQDELARLLQFTTGCSQLPPDGFKALEPRFKLSIVDYNTGGLPTAHTCFNEICMPHYDSYEDLHRMLRIAITEGATGFGIV</sequence>
<dbReference type="EC" id="2.3.2.26" evidence="3"/>
<dbReference type="InterPro" id="IPR017868">
    <property type="entry name" value="Filamin/ABP280_repeat-like"/>
</dbReference>
<dbReference type="Gene3D" id="2.60.40.10">
    <property type="entry name" value="Immunoglobulins"/>
    <property type="match status" value="1"/>
</dbReference>
<keyword evidence="4" id="KW-0808">Transferase</keyword>
<dbReference type="PROSITE" id="PS50237">
    <property type="entry name" value="HECT"/>
    <property type="match status" value="1"/>
</dbReference>
<dbReference type="PANTHER" id="PTHR11254">
    <property type="entry name" value="HECT DOMAIN UBIQUITIN-PROTEIN LIGASE"/>
    <property type="match status" value="1"/>
</dbReference>
<dbReference type="Gene3D" id="3.90.1750.10">
    <property type="entry name" value="Hect, E3 ligase catalytic domains"/>
    <property type="match status" value="1"/>
</dbReference>
<evidence type="ECO:0000256" key="5">
    <source>
        <dbReference type="ARBA" id="ARBA00022786"/>
    </source>
</evidence>
<keyword evidence="10" id="KW-1185">Reference proteome</keyword>
<evidence type="ECO:0000256" key="7">
    <source>
        <dbReference type="PROSITE-ProRule" id="PRU00104"/>
    </source>
</evidence>
<evidence type="ECO:0000256" key="4">
    <source>
        <dbReference type="ARBA" id="ARBA00022679"/>
    </source>
</evidence>
<evidence type="ECO:0000256" key="3">
    <source>
        <dbReference type="ARBA" id="ARBA00012485"/>
    </source>
</evidence>